<dbReference type="Pfam" id="PF01048">
    <property type="entry name" value="PNP_UDP_1"/>
    <property type="match status" value="1"/>
</dbReference>
<feature type="domain" description="Nucleoside phosphorylase" evidence="1">
    <location>
        <begin position="116"/>
        <end position="285"/>
    </location>
</feature>
<dbReference type="GO" id="GO:0005829">
    <property type="term" value="C:cytosol"/>
    <property type="evidence" value="ECO:0007669"/>
    <property type="project" value="TreeGrafter"/>
</dbReference>
<accession>A0A7D9HI05</accession>
<proteinExistence type="predicted"/>
<dbReference type="AlphaFoldDB" id="A0A7D9HI05"/>
<dbReference type="InterPro" id="IPR000845">
    <property type="entry name" value="Nucleoside_phosphorylase_d"/>
</dbReference>
<dbReference type="SUPFAM" id="SSF53167">
    <property type="entry name" value="Purine and uridine phosphorylases"/>
    <property type="match status" value="1"/>
</dbReference>
<keyword evidence="3" id="KW-1185">Reference proteome</keyword>
<dbReference type="GO" id="GO:0009116">
    <property type="term" value="P:nucleoside metabolic process"/>
    <property type="evidence" value="ECO:0007669"/>
    <property type="project" value="InterPro"/>
</dbReference>
<evidence type="ECO:0000259" key="1">
    <source>
        <dbReference type="Pfam" id="PF01048"/>
    </source>
</evidence>
<organism evidence="2 3">
    <name type="scientific">Paramuricea clavata</name>
    <name type="common">Red gorgonian</name>
    <name type="synonym">Violescent sea-whip</name>
    <dbReference type="NCBI Taxonomy" id="317549"/>
    <lineage>
        <taxon>Eukaryota</taxon>
        <taxon>Metazoa</taxon>
        <taxon>Cnidaria</taxon>
        <taxon>Anthozoa</taxon>
        <taxon>Octocorallia</taxon>
        <taxon>Malacalcyonacea</taxon>
        <taxon>Plexauridae</taxon>
        <taxon>Paramuricea</taxon>
    </lineage>
</organism>
<dbReference type="GO" id="GO:0008930">
    <property type="term" value="F:methylthioadenosine nucleosidase activity"/>
    <property type="evidence" value="ECO:0007669"/>
    <property type="project" value="TreeGrafter"/>
</dbReference>
<comment type="caution">
    <text evidence="2">The sequence shown here is derived from an EMBL/GenBank/DDBJ whole genome shotgun (WGS) entry which is preliminary data.</text>
</comment>
<protein>
    <submittedName>
        <fullName evidence="2">5 -methylthioadenosine S-adenosylhomocysteine nucleosidase-like isoform X16</fullName>
    </submittedName>
</protein>
<dbReference type="GO" id="GO:0019284">
    <property type="term" value="P:L-methionine salvage from S-adenosylmethionine"/>
    <property type="evidence" value="ECO:0007669"/>
    <property type="project" value="TreeGrafter"/>
</dbReference>
<name>A0A7D9HI05_PARCT</name>
<sequence length="420" mass="46392">MGSVISSMWTTLFGEVPVSPPPELDCTLPFPTNTDIEHRKSVVGVSQSSSMSCESKDHIASPPELSFTLPTHSDLGTNDHEFYALYAYMNDVQRGINSKLDIVDFGRFGDENDQNVKVALMKSAQGPIEALLAVKNAAEILKPKVILFVGICATMRPKKAKLGDVIISAKLATYDETKIKEDKVEYRGSKSKVSQNMQKRIRHATDGWKAPLKDPSSLKVEVHPDAVMLSGSDLVNNRGRREELAEYFQDALGLEMEGAGLYAAASDLKTEWAVIKAVSDFADGSKSSTEPWQPFSSAMAASVVYNMFKYPVLIQHWPHYNAEDMKGNPPTSPTPSVSIDQFLKSIGGTTEGTKMYNGRTIKYSASGRIHSFDEPWVYDGTATDIASRFSVKENHFETADQAIYAAIQELFKQLKEKKII</sequence>
<evidence type="ECO:0000313" key="3">
    <source>
        <dbReference type="Proteomes" id="UP001152795"/>
    </source>
</evidence>
<dbReference type="PANTHER" id="PTHR46832:SF1">
    <property type="entry name" value="5'-METHYLTHIOADENOSINE_S-ADENOSYLHOMOCYSTEINE NUCLEOSIDASE"/>
    <property type="match status" value="1"/>
</dbReference>
<reference evidence="2" key="1">
    <citation type="submission" date="2020-04" db="EMBL/GenBank/DDBJ databases">
        <authorList>
            <person name="Alioto T."/>
            <person name="Alioto T."/>
            <person name="Gomez Garrido J."/>
        </authorList>
    </citation>
    <scope>NUCLEOTIDE SEQUENCE</scope>
    <source>
        <strain evidence="2">A484AB</strain>
    </source>
</reference>
<dbReference type="PANTHER" id="PTHR46832">
    <property type="entry name" value="5'-METHYLTHIOADENOSINE/S-ADENOSYLHOMOCYSTEINE NUCLEOSIDASE"/>
    <property type="match status" value="1"/>
</dbReference>
<gene>
    <name evidence="2" type="ORF">PACLA_8A003273</name>
</gene>
<dbReference type="EMBL" id="CACRXK020000711">
    <property type="protein sequence ID" value="CAB3984239.1"/>
    <property type="molecule type" value="Genomic_DNA"/>
</dbReference>
<evidence type="ECO:0000313" key="2">
    <source>
        <dbReference type="EMBL" id="CAB3984239.1"/>
    </source>
</evidence>
<dbReference type="Gene3D" id="3.40.50.1580">
    <property type="entry name" value="Nucleoside phosphorylase domain"/>
    <property type="match status" value="1"/>
</dbReference>
<dbReference type="Proteomes" id="UP001152795">
    <property type="component" value="Unassembled WGS sequence"/>
</dbReference>
<dbReference type="GO" id="GO:0008782">
    <property type="term" value="F:adenosylhomocysteine nucleosidase activity"/>
    <property type="evidence" value="ECO:0007669"/>
    <property type="project" value="TreeGrafter"/>
</dbReference>
<dbReference type="InterPro" id="IPR035994">
    <property type="entry name" value="Nucleoside_phosphorylase_sf"/>
</dbReference>
<dbReference type="OrthoDB" id="1577640at2759"/>